<dbReference type="STRING" id="1160497.A0A1L9VL43"/>
<dbReference type="Proteomes" id="UP000184300">
    <property type="component" value="Unassembled WGS sequence"/>
</dbReference>
<proteinExistence type="predicted"/>
<feature type="compositionally biased region" description="Basic residues" evidence="1">
    <location>
        <begin position="226"/>
        <end position="238"/>
    </location>
</feature>
<dbReference type="OrthoDB" id="5420368at2759"/>
<dbReference type="EMBL" id="KV878896">
    <property type="protein sequence ID" value="OJJ84602.1"/>
    <property type="molecule type" value="Genomic_DNA"/>
</dbReference>
<feature type="compositionally biased region" description="Basic and acidic residues" evidence="1">
    <location>
        <begin position="149"/>
        <end position="162"/>
    </location>
</feature>
<reference evidence="3" key="1">
    <citation type="journal article" date="2017" name="Genome Biol.">
        <title>Comparative genomics reveals high biological diversity and specific adaptations in the industrially and medically important fungal genus Aspergillus.</title>
        <authorList>
            <person name="de Vries R.P."/>
            <person name="Riley R."/>
            <person name="Wiebenga A."/>
            <person name="Aguilar-Osorio G."/>
            <person name="Amillis S."/>
            <person name="Uchima C.A."/>
            <person name="Anderluh G."/>
            <person name="Asadollahi M."/>
            <person name="Askin M."/>
            <person name="Barry K."/>
            <person name="Battaglia E."/>
            <person name="Bayram O."/>
            <person name="Benocci T."/>
            <person name="Braus-Stromeyer S.A."/>
            <person name="Caldana C."/>
            <person name="Canovas D."/>
            <person name="Cerqueira G.C."/>
            <person name="Chen F."/>
            <person name="Chen W."/>
            <person name="Choi C."/>
            <person name="Clum A."/>
            <person name="Dos Santos R.A."/>
            <person name="Damasio A.R."/>
            <person name="Diallinas G."/>
            <person name="Emri T."/>
            <person name="Fekete E."/>
            <person name="Flipphi M."/>
            <person name="Freyberg S."/>
            <person name="Gallo A."/>
            <person name="Gournas C."/>
            <person name="Habgood R."/>
            <person name="Hainaut M."/>
            <person name="Harispe M.L."/>
            <person name="Henrissat B."/>
            <person name="Hilden K.S."/>
            <person name="Hope R."/>
            <person name="Hossain A."/>
            <person name="Karabika E."/>
            <person name="Karaffa L."/>
            <person name="Karanyi Z."/>
            <person name="Krasevec N."/>
            <person name="Kuo A."/>
            <person name="Kusch H."/>
            <person name="LaButti K."/>
            <person name="Lagendijk E.L."/>
            <person name="Lapidus A."/>
            <person name="Levasseur A."/>
            <person name="Lindquist E."/>
            <person name="Lipzen A."/>
            <person name="Logrieco A.F."/>
            <person name="MacCabe A."/>
            <person name="Maekelae M.R."/>
            <person name="Malavazi I."/>
            <person name="Melin P."/>
            <person name="Meyer V."/>
            <person name="Mielnichuk N."/>
            <person name="Miskei M."/>
            <person name="Molnar A.P."/>
            <person name="Mule G."/>
            <person name="Ngan C.Y."/>
            <person name="Orejas M."/>
            <person name="Orosz E."/>
            <person name="Ouedraogo J.P."/>
            <person name="Overkamp K.M."/>
            <person name="Park H.-S."/>
            <person name="Perrone G."/>
            <person name="Piumi F."/>
            <person name="Punt P.J."/>
            <person name="Ram A.F."/>
            <person name="Ramon A."/>
            <person name="Rauscher S."/>
            <person name="Record E."/>
            <person name="Riano-Pachon D.M."/>
            <person name="Robert V."/>
            <person name="Roehrig J."/>
            <person name="Ruller R."/>
            <person name="Salamov A."/>
            <person name="Salih N.S."/>
            <person name="Samson R.A."/>
            <person name="Sandor E."/>
            <person name="Sanguinetti M."/>
            <person name="Schuetze T."/>
            <person name="Sepcic K."/>
            <person name="Shelest E."/>
            <person name="Sherlock G."/>
            <person name="Sophianopoulou V."/>
            <person name="Squina F.M."/>
            <person name="Sun H."/>
            <person name="Susca A."/>
            <person name="Todd R.B."/>
            <person name="Tsang A."/>
            <person name="Unkles S.E."/>
            <person name="van de Wiele N."/>
            <person name="van Rossen-Uffink D."/>
            <person name="Oliveira J.V."/>
            <person name="Vesth T.C."/>
            <person name="Visser J."/>
            <person name="Yu J.-H."/>
            <person name="Zhou M."/>
            <person name="Andersen M.R."/>
            <person name="Archer D.B."/>
            <person name="Baker S.E."/>
            <person name="Benoit I."/>
            <person name="Brakhage A.A."/>
            <person name="Braus G.H."/>
            <person name="Fischer R."/>
            <person name="Frisvad J.C."/>
            <person name="Goldman G.H."/>
            <person name="Houbraken J."/>
            <person name="Oakley B."/>
            <person name="Pocsi I."/>
            <person name="Scazzocchio C."/>
            <person name="Seiboth B."/>
            <person name="vanKuyk P.A."/>
            <person name="Wortman J."/>
            <person name="Dyer P.S."/>
            <person name="Grigoriev I.V."/>
        </authorList>
    </citation>
    <scope>NUCLEOTIDE SEQUENCE [LARGE SCALE GENOMIC DNA]</scope>
    <source>
        <strain evidence="3">CBS 516.65</strain>
    </source>
</reference>
<feature type="compositionally biased region" description="Basic and acidic residues" evidence="1">
    <location>
        <begin position="186"/>
        <end position="196"/>
    </location>
</feature>
<protein>
    <submittedName>
        <fullName evidence="2">Uncharacterized protein</fullName>
    </submittedName>
</protein>
<evidence type="ECO:0000313" key="2">
    <source>
        <dbReference type="EMBL" id="OJJ84602.1"/>
    </source>
</evidence>
<gene>
    <name evidence="2" type="ORF">ASPGLDRAFT_35093</name>
</gene>
<sequence>MRWTTENEDILWHTIFQTQSLTLELDKVSQAWPGNDKQTPKAIKEKLNKYSRAGKNKVTFSMGPKSATAPSPARATATPTPTPRKPRTSKKAAISAIQGSFDASGALALASAPALTTMRAETGTGANIGRGRGRPRKTTTPALANTDTLRNELAPEHDESALKRIKTTESSGRLIEVQIPVSPDPTRVRSDSDKKNVGPGLGLSLKSNPASVQKVKGPTATALEKGKKRSAPRRSSRKIKVENTEAYARCGEVVDCNGMCCGEPRCVYCFGEWEDSSQTLFS</sequence>
<evidence type="ECO:0000313" key="3">
    <source>
        <dbReference type="Proteomes" id="UP000184300"/>
    </source>
</evidence>
<feature type="region of interest" description="Disordered" evidence="1">
    <location>
        <begin position="56"/>
        <end position="94"/>
    </location>
</feature>
<dbReference type="RefSeq" id="XP_022401300.1">
    <property type="nucleotide sequence ID" value="XM_022544506.1"/>
</dbReference>
<keyword evidence="3" id="KW-1185">Reference proteome</keyword>
<evidence type="ECO:0000256" key="1">
    <source>
        <dbReference type="SAM" id="MobiDB-lite"/>
    </source>
</evidence>
<dbReference type="GeneID" id="34460767"/>
<accession>A0A1L9VL43</accession>
<feature type="region of interest" description="Disordered" evidence="1">
    <location>
        <begin position="121"/>
        <end position="238"/>
    </location>
</feature>
<dbReference type="AlphaFoldDB" id="A0A1L9VL43"/>
<dbReference type="VEuPathDB" id="FungiDB:ASPGLDRAFT_35093"/>
<feature type="compositionally biased region" description="Low complexity" evidence="1">
    <location>
        <begin position="64"/>
        <end position="79"/>
    </location>
</feature>
<organism evidence="2 3">
    <name type="scientific">Aspergillus glaucus CBS 516.65</name>
    <dbReference type="NCBI Taxonomy" id="1160497"/>
    <lineage>
        <taxon>Eukaryota</taxon>
        <taxon>Fungi</taxon>
        <taxon>Dikarya</taxon>
        <taxon>Ascomycota</taxon>
        <taxon>Pezizomycotina</taxon>
        <taxon>Eurotiomycetes</taxon>
        <taxon>Eurotiomycetidae</taxon>
        <taxon>Eurotiales</taxon>
        <taxon>Aspergillaceae</taxon>
        <taxon>Aspergillus</taxon>
        <taxon>Aspergillus subgen. Aspergillus</taxon>
    </lineage>
</organism>
<name>A0A1L9VL43_ASPGL</name>